<comment type="subcellular location">
    <subcellularLocation>
        <location evidence="1">Nucleus</location>
    </subcellularLocation>
</comment>
<evidence type="ECO:0000256" key="2">
    <source>
        <dbReference type="ARBA" id="ARBA00023015"/>
    </source>
</evidence>
<feature type="domain" description="AP2/ERF" evidence="8">
    <location>
        <begin position="25"/>
        <end position="82"/>
    </location>
</feature>
<dbReference type="GO" id="GO:0006950">
    <property type="term" value="P:response to stress"/>
    <property type="evidence" value="ECO:0007669"/>
    <property type="project" value="TreeGrafter"/>
</dbReference>
<feature type="compositionally biased region" description="Acidic residues" evidence="7">
    <location>
        <begin position="452"/>
        <end position="462"/>
    </location>
</feature>
<dbReference type="AlphaFoldDB" id="A0A2Z6LPM6"/>
<protein>
    <recommendedName>
        <fullName evidence="8">AP2/ERF domain-containing protein</fullName>
    </recommendedName>
</protein>
<accession>A0A2Z6LPM6</accession>
<dbReference type="OrthoDB" id="1401048at2759"/>
<gene>
    <name evidence="9" type="ORF">TSUD_33160</name>
</gene>
<feature type="region of interest" description="Disordered" evidence="7">
    <location>
        <begin position="434"/>
        <end position="462"/>
    </location>
</feature>
<keyword evidence="5" id="KW-0539">Nucleus</keyword>
<feature type="region of interest" description="Disordered" evidence="7">
    <location>
        <begin position="1"/>
        <end position="23"/>
    </location>
</feature>
<keyword evidence="10" id="KW-1185">Reference proteome</keyword>
<evidence type="ECO:0000313" key="10">
    <source>
        <dbReference type="Proteomes" id="UP000242715"/>
    </source>
</evidence>
<proteinExistence type="inferred from homology"/>
<dbReference type="Pfam" id="PF00847">
    <property type="entry name" value="AP2"/>
    <property type="match status" value="1"/>
</dbReference>
<keyword evidence="2" id="KW-0805">Transcription regulation</keyword>
<dbReference type="GO" id="GO:0003700">
    <property type="term" value="F:DNA-binding transcription factor activity"/>
    <property type="evidence" value="ECO:0007669"/>
    <property type="project" value="InterPro"/>
</dbReference>
<keyword evidence="3" id="KW-0238">DNA-binding</keyword>
<evidence type="ECO:0000313" key="9">
    <source>
        <dbReference type="EMBL" id="GAU20569.1"/>
    </source>
</evidence>
<evidence type="ECO:0000256" key="7">
    <source>
        <dbReference type="SAM" id="MobiDB-lite"/>
    </source>
</evidence>
<dbReference type="InterPro" id="IPR036955">
    <property type="entry name" value="AP2/ERF_dom_sf"/>
</dbReference>
<reference evidence="10" key="1">
    <citation type="journal article" date="2017" name="Front. Plant Sci.">
        <title>Climate Clever Clovers: New Paradigm to Reduce the Environmental Footprint of Ruminants by Breeding Low Methanogenic Forages Utilizing Haplotype Variation.</title>
        <authorList>
            <person name="Kaur P."/>
            <person name="Appels R."/>
            <person name="Bayer P.E."/>
            <person name="Keeble-Gagnere G."/>
            <person name="Wang J."/>
            <person name="Hirakawa H."/>
            <person name="Shirasawa K."/>
            <person name="Vercoe P."/>
            <person name="Stefanova K."/>
            <person name="Durmic Z."/>
            <person name="Nichols P."/>
            <person name="Revell C."/>
            <person name="Isobe S.N."/>
            <person name="Edwards D."/>
            <person name="Erskine W."/>
        </authorList>
    </citation>
    <scope>NUCLEOTIDE SEQUENCE [LARGE SCALE GENOMIC DNA]</scope>
    <source>
        <strain evidence="10">cv. Daliak</strain>
    </source>
</reference>
<dbReference type="CDD" id="cd00018">
    <property type="entry name" value="AP2"/>
    <property type="match status" value="1"/>
</dbReference>
<dbReference type="FunFam" id="3.30.730.10:FF:000001">
    <property type="entry name" value="Ethylene-responsive transcription factor 2"/>
    <property type="match status" value="1"/>
</dbReference>
<feature type="compositionally biased region" description="Polar residues" evidence="7">
    <location>
        <begin position="434"/>
        <end position="451"/>
    </location>
</feature>
<dbReference type="GO" id="GO:0005634">
    <property type="term" value="C:nucleus"/>
    <property type="evidence" value="ECO:0007669"/>
    <property type="project" value="UniProtKB-SubCell"/>
</dbReference>
<dbReference type="GO" id="GO:0045893">
    <property type="term" value="P:positive regulation of DNA-templated transcription"/>
    <property type="evidence" value="ECO:0007669"/>
    <property type="project" value="TreeGrafter"/>
</dbReference>
<dbReference type="InterPro" id="IPR016177">
    <property type="entry name" value="DNA-bd_dom_sf"/>
</dbReference>
<evidence type="ECO:0000256" key="6">
    <source>
        <dbReference type="ARBA" id="ARBA00024343"/>
    </source>
</evidence>
<dbReference type="EMBL" id="DF973214">
    <property type="protein sequence ID" value="GAU20569.1"/>
    <property type="molecule type" value="Genomic_DNA"/>
</dbReference>
<dbReference type="InterPro" id="IPR001471">
    <property type="entry name" value="AP2/ERF_dom"/>
</dbReference>
<dbReference type="PANTHER" id="PTHR31241:SF2">
    <property type="entry name" value="DEHYDRATION-RESPONSIVE ELEMENT-BINDING PROTEIN 2F"/>
    <property type="match status" value="1"/>
</dbReference>
<evidence type="ECO:0000256" key="3">
    <source>
        <dbReference type="ARBA" id="ARBA00023125"/>
    </source>
</evidence>
<dbReference type="Gene3D" id="3.30.730.10">
    <property type="entry name" value="AP2/ERF domain"/>
    <property type="match status" value="1"/>
</dbReference>
<evidence type="ECO:0000259" key="8">
    <source>
        <dbReference type="PROSITE" id="PS51032"/>
    </source>
</evidence>
<dbReference type="SMART" id="SM00380">
    <property type="entry name" value="AP2"/>
    <property type="match status" value="1"/>
</dbReference>
<comment type="similarity">
    <text evidence="6">Belongs to the AP2/ERF transcription factor family. ERF subfamily.</text>
</comment>
<organism evidence="9 10">
    <name type="scientific">Trifolium subterraneum</name>
    <name type="common">Subterranean clover</name>
    <dbReference type="NCBI Taxonomy" id="3900"/>
    <lineage>
        <taxon>Eukaryota</taxon>
        <taxon>Viridiplantae</taxon>
        <taxon>Streptophyta</taxon>
        <taxon>Embryophyta</taxon>
        <taxon>Tracheophyta</taxon>
        <taxon>Spermatophyta</taxon>
        <taxon>Magnoliopsida</taxon>
        <taxon>eudicotyledons</taxon>
        <taxon>Gunneridae</taxon>
        <taxon>Pentapetalae</taxon>
        <taxon>rosids</taxon>
        <taxon>fabids</taxon>
        <taxon>Fabales</taxon>
        <taxon>Fabaceae</taxon>
        <taxon>Papilionoideae</taxon>
        <taxon>50 kb inversion clade</taxon>
        <taxon>NPAAA clade</taxon>
        <taxon>Hologalegina</taxon>
        <taxon>IRL clade</taxon>
        <taxon>Trifolieae</taxon>
        <taxon>Trifolium</taxon>
    </lineage>
</organism>
<evidence type="ECO:0000256" key="5">
    <source>
        <dbReference type="ARBA" id="ARBA00023242"/>
    </source>
</evidence>
<evidence type="ECO:0000256" key="1">
    <source>
        <dbReference type="ARBA" id="ARBA00004123"/>
    </source>
</evidence>
<keyword evidence="4" id="KW-0804">Transcription</keyword>
<dbReference type="Proteomes" id="UP000242715">
    <property type="component" value="Unassembled WGS sequence"/>
</dbReference>
<dbReference type="SUPFAM" id="SSF54171">
    <property type="entry name" value="DNA-binding domain"/>
    <property type="match status" value="1"/>
</dbReference>
<evidence type="ECO:0000256" key="4">
    <source>
        <dbReference type="ARBA" id="ARBA00023163"/>
    </source>
</evidence>
<name>A0A2Z6LPM6_TRISU</name>
<dbReference type="PROSITE" id="PS51032">
    <property type="entry name" value="AP2_ERF"/>
    <property type="match status" value="1"/>
</dbReference>
<sequence length="462" mass="51529">MMKNESKVRKPRSRGKGGPENALCNYRGVRQRTWGKWVSEIRDPKHGVRLWLGTFNTSIEAALAYDNAAKRLYGESARLNLAPPHNTPTTSVEVDQKLIIPTQSNDTNCIEENSNNNNNKGLVFAIPSRFRTALVGIRAGNSRKTIKDIAKHSVLITYITRYLNVQVDETFSIINNDRTEINDAYVVGKNQIIEDLSSLEVVKTDESLLLRFVNAAFSNKPESRDVLPPPDVEEKTNIESEVQMEVMSKTVETAIDEEGVFNLELEGGFNVNNNSIDCDFQIEVTLEIDEETKEIEARATNLSSLVTQYDATSRTTQTEEHTNIIRGKHRGKETSTRIKFLVLCKYGEPHLDVGLHATALSKPYVFVRNTASISPLPEPPDNKMQAAASISTKSSHHIRHIELKELHVDWVQFRGPLTSLNGIQEGVSYSSEESTCKGSSFQDENSGSSSFEVEESDVGGLV</sequence>
<dbReference type="GO" id="GO:0000976">
    <property type="term" value="F:transcription cis-regulatory region binding"/>
    <property type="evidence" value="ECO:0007669"/>
    <property type="project" value="TreeGrafter"/>
</dbReference>
<dbReference type="PRINTS" id="PR00367">
    <property type="entry name" value="ETHRSPELEMNT"/>
</dbReference>
<dbReference type="PANTHER" id="PTHR31241">
    <property type="entry name" value="DEHYDRATION-RESPONSIVE ELEMENT-BINDING PROTEIN 2C"/>
    <property type="match status" value="1"/>
</dbReference>